<dbReference type="Pfam" id="PF04967">
    <property type="entry name" value="HTH_10"/>
    <property type="match status" value="1"/>
</dbReference>
<reference evidence="2" key="1">
    <citation type="journal article" date="2020" name="mSystems">
        <title>Genome- and Community-Level Interaction Insights into Carbon Utilization and Element Cycling Functions of Hydrothermarchaeota in Hydrothermal Sediment.</title>
        <authorList>
            <person name="Zhou Z."/>
            <person name="Liu Y."/>
            <person name="Xu W."/>
            <person name="Pan J."/>
            <person name="Luo Z.H."/>
            <person name="Li M."/>
        </authorList>
    </citation>
    <scope>NUCLEOTIDE SEQUENCE [LARGE SCALE GENOMIC DNA]</scope>
    <source>
        <strain evidence="2">SpSt-1056</strain>
    </source>
</reference>
<sequence length="203" mass="22885">MLELSLKVQLSCPWMSELRKHASNFRIISCRPVYRGGGASAVVAFRSGLDPAELQAFLQKLPYVTKAEFKKTGKNNGVGIVSSLLCPCSKLGIPYEHVLKIVAEEGWVNFHILLSGEQELKELMENIRSTGLKHKLEKVRIFKPSVFLTPRQEQVLAHAYVKGYFGYPRKLSVSQLAKDFGVSTPTYTELLRRALSKLVSKWF</sequence>
<comment type="caution">
    <text evidence="2">The sequence shown here is derived from an EMBL/GenBank/DDBJ whole genome shotgun (WGS) entry which is preliminary data.</text>
</comment>
<dbReference type="EMBL" id="DRWN01000029">
    <property type="protein sequence ID" value="HHK68303.1"/>
    <property type="molecule type" value="Genomic_DNA"/>
</dbReference>
<proteinExistence type="predicted"/>
<dbReference type="PANTHER" id="PTHR34236">
    <property type="entry name" value="DIMETHYL SULFOXIDE REDUCTASE TRANSCRIPTIONAL ACTIVATOR"/>
    <property type="match status" value="1"/>
</dbReference>
<dbReference type="AlphaFoldDB" id="A0A7C5LFJ7"/>
<protein>
    <recommendedName>
        <fullName evidence="1">HTH bat-type domain-containing protein</fullName>
    </recommendedName>
</protein>
<name>A0A7C5LFJ7_CALS0</name>
<feature type="domain" description="HTH bat-type" evidence="1">
    <location>
        <begin position="148"/>
        <end position="199"/>
    </location>
</feature>
<accession>A0A7C5LFJ7</accession>
<dbReference type="PANTHER" id="PTHR34236:SF1">
    <property type="entry name" value="DIMETHYL SULFOXIDE REDUCTASE TRANSCRIPTIONAL ACTIVATOR"/>
    <property type="match status" value="1"/>
</dbReference>
<evidence type="ECO:0000259" key="1">
    <source>
        <dbReference type="Pfam" id="PF04967"/>
    </source>
</evidence>
<dbReference type="InterPro" id="IPR007050">
    <property type="entry name" value="HTH_bacterioopsin"/>
</dbReference>
<gene>
    <name evidence="2" type="ORF">ENM11_04005</name>
</gene>
<organism evidence="2">
    <name type="scientific">Caldiarchaeum subterraneum</name>
    <dbReference type="NCBI Taxonomy" id="311458"/>
    <lineage>
        <taxon>Archaea</taxon>
        <taxon>Nitrososphaerota</taxon>
        <taxon>Candidatus Caldarchaeales</taxon>
        <taxon>Candidatus Caldarchaeaceae</taxon>
        <taxon>Candidatus Caldarchaeum</taxon>
    </lineage>
</organism>
<evidence type="ECO:0000313" key="2">
    <source>
        <dbReference type="EMBL" id="HHK68303.1"/>
    </source>
</evidence>